<evidence type="ECO:0000256" key="4">
    <source>
        <dbReference type="ARBA" id="ARBA00022833"/>
    </source>
</evidence>
<keyword evidence="4" id="KW-0862">Zinc</keyword>
<gene>
    <name evidence="13" type="ORF">BECKFM1743A_GA0114220_100948</name>
    <name evidence="14" type="ORF">BECKFM1743B_GA0114221_100068</name>
    <name evidence="12" type="ORF">BECKFM1743C_GA0114222_100238</name>
</gene>
<dbReference type="Gene3D" id="3.40.50.300">
    <property type="entry name" value="P-loop containing nucleotide triphosphate hydrolases"/>
    <property type="match status" value="1"/>
</dbReference>
<keyword evidence="8" id="KW-0406">Ion transport</keyword>
<dbReference type="GO" id="GO:0006829">
    <property type="term" value="P:zinc ion transport"/>
    <property type="evidence" value="ECO:0007669"/>
    <property type="project" value="UniProtKB-KW"/>
</dbReference>
<dbReference type="PROSITE" id="PS50893">
    <property type="entry name" value="ABC_TRANSPORTER_2"/>
    <property type="match status" value="1"/>
</dbReference>
<dbReference type="InterPro" id="IPR050153">
    <property type="entry name" value="Metal_Ion_Import_ABC"/>
</dbReference>
<keyword evidence="9" id="KW-0472">Membrane</keyword>
<evidence type="ECO:0000313" key="14">
    <source>
        <dbReference type="EMBL" id="VFK05888.1"/>
    </source>
</evidence>
<protein>
    <submittedName>
        <fullName evidence="13">Zinc transport system ATP-binding protein</fullName>
    </submittedName>
</protein>
<feature type="region of interest" description="Disordered" evidence="10">
    <location>
        <begin position="9"/>
        <end position="46"/>
    </location>
</feature>
<dbReference type="EMBL" id="CAADFA010000023">
    <property type="protein sequence ID" value="VFJ45275.1"/>
    <property type="molecule type" value="Genomic_DNA"/>
</dbReference>
<dbReference type="InterPro" id="IPR003593">
    <property type="entry name" value="AAA+_ATPase"/>
</dbReference>
<evidence type="ECO:0000256" key="5">
    <source>
        <dbReference type="ARBA" id="ARBA00022840"/>
    </source>
</evidence>
<accession>A0A450SFA1</accession>
<dbReference type="InterPro" id="IPR027417">
    <property type="entry name" value="P-loop_NTPase"/>
</dbReference>
<evidence type="ECO:0000256" key="1">
    <source>
        <dbReference type="ARBA" id="ARBA00022448"/>
    </source>
</evidence>
<sequence length="298" mass="32259">MISLRSIRDRISGEKNPIGHPIGTPIERQPPSPGNRAATGSHDARQPLIEVRGVSLQRGGRRILDRVDLSIAPGEIVTLVGLNGSGKTTLVRIMVGLSKPDTGQVIRRPGLRIGFSPQHIERDATLPITVERFLTLGVDAPRSRLADLLQEVGAGGLLPTRVASISGGELHRVILARALLRQPDLLVLDEPMAGVDVSGQSELYRLIADIRHRRGCGVLLVSHDLHIVMAATDSVVCLNHHVCCTGRPESITRHPEFVSLFGEAVAEVLTVYTHRHNHRHNTSGEAVPMTVAGKEVSR</sequence>
<organism evidence="13">
    <name type="scientific">Candidatus Kentrum sp. FM</name>
    <dbReference type="NCBI Taxonomy" id="2126340"/>
    <lineage>
        <taxon>Bacteria</taxon>
        <taxon>Pseudomonadati</taxon>
        <taxon>Pseudomonadota</taxon>
        <taxon>Gammaproteobacteria</taxon>
        <taxon>Candidatus Kentrum</taxon>
    </lineage>
</organism>
<dbReference type="AlphaFoldDB" id="A0A450SFA1"/>
<name>A0A450SFA1_9GAMM</name>
<evidence type="ECO:0000256" key="6">
    <source>
        <dbReference type="ARBA" id="ARBA00022906"/>
    </source>
</evidence>
<dbReference type="EMBL" id="CAADEZ010000094">
    <property type="protein sequence ID" value="VFJ51501.1"/>
    <property type="molecule type" value="Genomic_DNA"/>
</dbReference>
<evidence type="ECO:0000256" key="3">
    <source>
        <dbReference type="ARBA" id="ARBA00022741"/>
    </source>
</evidence>
<dbReference type="PANTHER" id="PTHR42734">
    <property type="entry name" value="METAL TRANSPORT SYSTEM ATP-BINDING PROTEIN TM_0124-RELATED"/>
    <property type="match status" value="1"/>
</dbReference>
<dbReference type="SMART" id="SM00382">
    <property type="entry name" value="AAA"/>
    <property type="match status" value="1"/>
</dbReference>
<keyword evidence="7" id="KW-1278">Translocase</keyword>
<dbReference type="EMBL" id="CAADFL010000006">
    <property type="protein sequence ID" value="VFK05888.1"/>
    <property type="molecule type" value="Genomic_DNA"/>
</dbReference>
<keyword evidence="6" id="KW-0864">Zinc transport</keyword>
<evidence type="ECO:0000313" key="13">
    <source>
        <dbReference type="EMBL" id="VFJ51501.1"/>
    </source>
</evidence>
<dbReference type="SUPFAM" id="SSF52540">
    <property type="entry name" value="P-loop containing nucleoside triphosphate hydrolases"/>
    <property type="match status" value="1"/>
</dbReference>
<dbReference type="GO" id="GO:0010043">
    <property type="term" value="P:response to zinc ion"/>
    <property type="evidence" value="ECO:0007669"/>
    <property type="project" value="TreeGrafter"/>
</dbReference>
<dbReference type="PANTHER" id="PTHR42734:SF9">
    <property type="entry name" value="ZINC IMPORT ATP-BINDING PROTEIN ZNUC"/>
    <property type="match status" value="1"/>
</dbReference>
<evidence type="ECO:0000256" key="2">
    <source>
        <dbReference type="ARBA" id="ARBA00022475"/>
    </source>
</evidence>
<evidence type="ECO:0000256" key="10">
    <source>
        <dbReference type="SAM" id="MobiDB-lite"/>
    </source>
</evidence>
<keyword evidence="1" id="KW-0813">Transport</keyword>
<keyword evidence="2" id="KW-1003">Cell membrane</keyword>
<evidence type="ECO:0000256" key="8">
    <source>
        <dbReference type="ARBA" id="ARBA00023065"/>
    </source>
</evidence>
<proteinExistence type="predicted"/>
<dbReference type="GO" id="GO:0016887">
    <property type="term" value="F:ATP hydrolysis activity"/>
    <property type="evidence" value="ECO:0007669"/>
    <property type="project" value="InterPro"/>
</dbReference>
<keyword evidence="3" id="KW-0547">Nucleotide-binding</keyword>
<evidence type="ECO:0000313" key="12">
    <source>
        <dbReference type="EMBL" id="VFJ45275.1"/>
    </source>
</evidence>
<dbReference type="InterPro" id="IPR003439">
    <property type="entry name" value="ABC_transporter-like_ATP-bd"/>
</dbReference>
<dbReference type="Pfam" id="PF00005">
    <property type="entry name" value="ABC_tran"/>
    <property type="match status" value="1"/>
</dbReference>
<evidence type="ECO:0000256" key="9">
    <source>
        <dbReference type="ARBA" id="ARBA00023136"/>
    </source>
</evidence>
<evidence type="ECO:0000259" key="11">
    <source>
        <dbReference type="PROSITE" id="PS50893"/>
    </source>
</evidence>
<reference evidence="13" key="1">
    <citation type="submission" date="2019-02" db="EMBL/GenBank/DDBJ databases">
        <authorList>
            <person name="Gruber-Vodicka R. H."/>
            <person name="Seah K. B. B."/>
        </authorList>
    </citation>
    <scope>NUCLEOTIDE SEQUENCE</scope>
    <source>
        <strain evidence="13">BECK_BZ163</strain>
        <strain evidence="14">BECK_BZ164</strain>
        <strain evidence="12">BECK_BZ165</strain>
    </source>
</reference>
<feature type="domain" description="ABC transporter" evidence="11">
    <location>
        <begin position="49"/>
        <end position="264"/>
    </location>
</feature>
<evidence type="ECO:0000256" key="7">
    <source>
        <dbReference type="ARBA" id="ARBA00022967"/>
    </source>
</evidence>
<dbReference type="GO" id="GO:0005524">
    <property type="term" value="F:ATP binding"/>
    <property type="evidence" value="ECO:0007669"/>
    <property type="project" value="UniProtKB-KW"/>
</dbReference>
<keyword evidence="5 13" id="KW-0067">ATP-binding</keyword>